<comment type="catalytic activity">
    <reaction evidence="10 11">
        <text>shikimate + ATP = 3-phosphoshikimate + ADP + H(+)</text>
        <dbReference type="Rhea" id="RHEA:13121"/>
        <dbReference type="ChEBI" id="CHEBI:15378"/>
        <dbReference type="ChEBI" id="CHEBI:30616"/>
        <dbReference type="ChEBI" id="CHEBI:36208"/>
        <dbReference type="ChEBI" id="CHEBI:145989"/>
        <dbReference type="ChEBI" id="CHEBI:456216"/>
        <dbReference type="EC" id="2.7.1.71"/>
    </reaction>
</comment>
<evidence type="ECO:0000256" key="11">
    <source>
        <dbReference type="HAMAP-Rule" id="MF_00109"/>
    </source>
</evidence>
<feature type="binding site" evidence="11">
    <location>
        <begin position="66"/>
        <end position="71"/>
    </location>
    <ligand>
        <name>ATP</name>
        <dbReference type="ChEBI" id="CHEBI:30616"/>
    </ligand>
</feature>
<keyword evidence="9 11" id="KW-0057">Aromatic amino acid biosynthesis</keyword>
<feature type="binding site" evidence="11">
    <location>
        <position position="206"/>
    </location>
    <ligand>
        <name>ATP</name>
        <dbReference type="ChEBI" id="CHEBI:30616"/>
    </ligand>
</feature>
<dbReference type="PANTHER" id="PTHR21087:SF16">
    <property type="entry name" value="SHIKIMATE KINASE 1, CHLOROPLASTIC"/>
    <property type="match status" value="1"/>
</dbReference>
<evidence type="ECO:0000256" key="5">
    <source>
        <dbReference type="ARBA" id="ARBA00022679"/>
    </source>
</evidence>
<evidence type="ECO:0000256" key="7">
    <source>
        <dbReference type="ARBA" id="ARBA00022777"/>
    </source>
</evidence>
<comment type="cofactor">
    <cofactor evidence="11">
        <name>Mg(2+)</name>
        <dbReference type="ChEBI" id="CHEBI:18420"/>
    </cofactor>
    <text evidence="11">Binds 1 Mg(2+) ion per subunit.</text>
</comment>
<dbReference type="InterPro" id="IPR023000">
    <property type="entry name" value="Shikimate_kinase_CS"/>
</dbReference>
<dbReference type="GO" id="GO:0004765">
    <property type="term" value="F:shikimate kinase activity"/>
    <property type="evidence" value="ECO:0007669"/>
    <property type="project" value="UniProtKB-EC"/>
</dbReference>
<dbReference type="CDD" id="cd00464">
    <property type="entry name" value="SK"/>
    <property type="match status" value="1"/>
</dbReference>
<comment type="function">
    <text evidence="11">Catalyzes the specific phosphorylation of the 3-hydroxyl group of shikimic acid using ATP as a cosubstrate.</text>
</comment>
<dbReference type="InterPro" id="IPR027417">
    <property type="entry name" value="P-loop_NTPase"/>
</dbReference>
<evidence type="ECO:0000256" key="1">
    <source>
        <dbReference type="ARBA" id="ARBA00004842"/>
    </source>
</evidence>
<keyword evidence="7 11" id="KW-0418">Kinase</keyword>
<dbReference type="InterPro" id="IPR031322">
    <property type="entry name" value="Shikimate/glucono_kinase"/>
</dbReference>
<feature type="binding site" evidence="11">
    <location>
        <position position="133"/>
    </location>
    <ligand>
        <name>substrate</name>
    </ligand>
</feature>
<dbReference type="Proteomes" id="UP001220577">
    <property type="component" value="Chromosome"/>
</dbReference>
<reference evidence="12 13" key="1">
    <citation type="submission" date="2020-10" db="EMBL/GenBank/DDBJ databases">
        <title>Complete genome sequence of Corynebacterium ihumii DSM 45751.</title>
        <authorList>
            <person name="Ruckert C."/>
            <person name="Albersmeier A."/>
            <person name="Busche T."/>
            <person name="Jaenicke S."/>
            <person name="Winkler A."/>
            <person name="Friethjonsson O.H."/>
            <person name="Hreggviethsson G.O."/>
            <person name="Lambert C."/>
            <person name="Badcock D."/>
            <person name="Bernaerts K."/>
            <person name="Anne J."/>
            <person name="Economou A."/>
            <person name="Kalinowski J."/>
        </authorList>
    </citation>
    <scope>NUCLEOTIDE SEQUENCE [LARGE SCALE GENOMIC DNA]</scope>
    <source>
        <strain evidence="12 13">DSM 45751</strain>
    </source>
</reference>
<gene>
    <name evidence="11 12" type="primary">aroK</name>
    <name evidence="12" type="ORF">CIHUM_06220</name>
</gene>
<evidence type="ECO:0000256" key="3">
    <source>
        <dbReference type="ARBA" id="ARBA00012154"/>
    </source>
</evidence>
<evidence type="ECO:0000313" key="12">
    <source>
        <dbReference type="EMBL" id="WCZ34665.1"/>
    </source>
</evidence>
<comment type="pathway">
    <text evidence="1 11">Metabolic intermediate biosynthesis; chorismate biosynthesis; chorismate from D-erythrose 4-phosphate and phosphoenolpyruvate: step 5/7.</text>
</comment>
<evidence type="ECO:0000256" key="10">
    <source>
        <dbReference type="ARBA" id="ARBA00048567"/>
    </source>
</evidence>
<keyword evidence="8 11" id="KW-0067">ATP-binding</keyword>
<protein>
    <recommendedName>
        <fullName evidence="3 11">Shikimate kinase</fullName>
        <shortName evidence="11">SK</shortName>
        <ecNumber evidence="3 11">2.7.1.71</ecNumber>
    </recommendedName>
</protein>
<dbReference type="HAMAP" id="MF_00109">
    <property type="entry name" value="Shikimate_kinase"/>
    <property type="match status" value="1"/>
</dbReference>
<feature type="binding site" evidence="11">
    <location>
        <position position="70"/>
    </location>
    <ligand>
        <name>Mg(2+)</name>
        <dbReference type="ChEBI" id="CHEBI:18420"/>
    </ligand>
</feature>
<evidence type="ECO:0000256" key="2">
    <source>
        <dbReference type="ARBA" id="ARBA00006997"/>
    </source>
</evidence>
<keyword evidence="5 11" id="KW-0808">Transferase</keyword>
<evidence type="ECO:0000256" key="4">
    <source>
        <dbReference type="ARBA" id="ARBA00022605"/>
    </source>
</evidence>
<dbReference type="Pfam" id="PF01202">
    <property type="entry name" value="SKI"/>
    <property type="match status" value="1"/>
</dbReference>
<keyword evidence="6 11" id="KW-0547">Nucleotide-binding</keyword>
<dbReference type="EMBL" id="CP063190">
    <property type="protein sequence ID" value="WCZ34665.1"/>
    <property type="molecule type" value="Genomic_DNA"/>
</dbReference>
<dbReference type="PROSITE" id="PS01128">
    <property type="entry name" value="SHIKIMATE_KINASE"/>
    <property type="match status" value="1"/>
</dbReference>
<keyword evidence="13" id="KW-1185">Reference proteome</keyword>
<dbReference type="InterPro" id="IPR000623">
    <property type="entry name" value="Shikimate_kinase/TSH1"/>
</dbReference>
<feature type="binding site" evidence="11">
    <location>
        <position position="112"/>
    </location>
    <ligand>
        <name>substrate</name>
    </ligand>
</feature>
<evidence type="ECO:0000313" key="13">
    <source>
        <dbReference type="Proteomes" id="UP001220577"/>
    </source>
</evidence>
<feature type="binding site" evidence="11">
    <location>
        <position position="189"/>
    </location>
    <ligand>
        <name>substrate</name>
    </ligand>
</feature>
<keyword evidence="11" id="KW-0460">Magnesium</keyword>
<organism evidence="12 13">
    <name type="scientific">Corynebacterium ihumii</name>
    <dbReference type="NCBI Taxonomy" id="1232427"/>
    <lineage>
        <taxon>Bacteria</taxon>
        <taxon>Bacillati</taxon>
        <taxon>Actinomycetota</taxon>
        <taxon>Actinomycetes</taxon>
        <taxon>Mycobacteriales</taxon>
        <taxon>Corynebacteriaceae</taxon>
        <taxon>Corynebacterium</taxon>
    </lineage>
</organism>
<dbReference type="SUPFAM" id="SSF52540">
    <property type="entry name" value="P-loop containing nucleoside triphosphate hydrolases"/>
    <property type="match status" value="1"/>
</dbReference>
<sequence>MTTQTGGAPVDIVNDLVDELAPKPAEAEKEATSFEENDAPSATELVAASPAMVYAAPRVVLVGMPGAGKSTIGRRIASALNLPIVDSDVLIEQGEGKACGEVYAQLGEEAFRELEVGYVARALATGGVVSLGGGAVVSKQVRTLLQRHTVVWIDVTAEEGIRRTAEDASRPVLDGDDRQQRYRDLMEQREPLYREVSSFRVRTDERPPQRVVAEILGFIDVD</sequence>
<keyword evidence="4 11" id="KW-0028">Amino-acid biosynthesis</keyword>
<feature type="binding site" evidence="11">
    <location>
        <position position="88"/>
    </location>
    <ligand>
        <name>substrate</name>
    </ligand>
</feature>
<proteinExistence type="inferred from homology"/>
<dbReference type="PRINTS" id="PR01100">
    <property type="entry name" value="SHIKIMTKNASE"/>
</dbReference>
<accession>A0ABY7UF50</accession>
<evidence type="ECO:0000256" key="9">
    <source>
        <dbReference type="ARBA" id="ARBA00023141"/>
    </source>
</evidence>
<evidence type="ECO:0000256" key="6">
    <source>
        <dbReference type="ARBA" id="ARBA00022741"/>
    </source>
</evidence>
<evidence type="ECO:0000256" key="8">
    <source>
        <dbReference type="ARBA" id="ARBA00022840"/>
    </source>
</evidence>
<feature type="binding site" evidence="11">
    <location>
        <position position="170"/>
    </location>
    <ligand>
        <name>ATP</name>
        <dbReference type="ChEBI" id="CHEBI:30616"/>
    </ligand>
</feature>
<name>A0ABY7UF50_9CORY</name>
<comment type="subunit">
    <text evidence="11">Monomer.</text>
</comment>
<dbReference type="EC" id="2.7.1.71" evidence="3 11"/>
<dbReference type="Gene3D" id="3.40.50.300">
    <property type="entry name" value="P-loop containing nucleotide triphosphate hydrolases"/>
    <property type="match status" value="1"/>
</dbReference>
<dbReference type="PANTHER" id="PTHR21087">
    <property type="entry name" value="SHIKIMATE KINASE"/>
    <property type="match status" value="1"/>
</dbReference>
<comment type="similarity">
    <text evidence="2 11">Belongs to the shikimate kinase family.</text>
</comment>
<keyword evidence="11" id="KW-0963">Cytoplasm</keyword>
<keyword evidence="11" id="KW-0479">Metal-binding</keyword>
<comment type="subcellular location">
    <subcellularLocation>
        <location evidence="11">Cytoplasm</location>
    </subcellularLocation>
</comment>